<dbReference type="OrthoDB" id="4775248at2"/>
<organism evidence="1 2">
    <name type="scientific">Pseudomonas fluorescens</name>
    <dbReference type="NCBI Taxonomy" id="294"/>
    <lineage>
        <taxon>Bacteria</taxon>
        <taxon>Pseudomonadati</taxon>
        <taxon>Pseudomonadota</taxon>
        <taxon>Gammaproteobacteria</taxon>
        <taxon>Pseudomonadales</taxon>
        <taxon>Pseudomonadaceae</taxon>
        <taxon>Pseudomonas</taxon>
    </lineage>
</organism>
<name>A0A5E7SGG7_PSEFL</name>
<proteinExistence type="predicted"/>
<reference evidence="1 2" key="1">
    <citation type="submission" date="2019-09" db="EMBL/GenBank/DDBJ databases">
        <authorList>
            <person name="Chandra G."/>
            <person name="Truman W A."/>
        </authorList>
    </citation>
    <scope>NUCLEOTIDE SEQUENCE [LARGE SCALE GENOMIC DNA]</scope>
    <source>
        <strain evidence="1">PS918</strain>
    </source>
</reference>
<sequence length="302" mass="35060">MVTGKSINTVNRIIAHSHGAREMLFVIERAKVDQNLQARLAIAHLEKDGDSILPAAIGKISEFNARGKEIKRRDLPLIKKSVPQYRSWKDWHGNEHSGVQIRTMDVYPIDFVRPPMEHLFLSVIDGKEYIVTRRVKVDEPPAVLIHMANLMLEFFQEFEIFDVERQHIAKVQTRQLQWDLLPPGKYPWKSAEAIVKPYLAGLRASEQGVIEHRIREITRFEPDFFATGRGGYQGYFVFGFVKRGIYLLESSHLDNATYKFGEDWEVLSTLTKDEIINGDHNHKRLIHDRTWGRKIREMLAYA</sequence>
<gene>
    <name evidence="1" type="ORF">PS918_02690</name>
</gene>
<dbReference type="Proteomes" id="UP000326611">
    <property type="component" value="Unassembled WGS sequence"/>
</dbReference>
<dbReference type="RefSeq" id="WP_150770735.1">
    <property type="nucleotide sequence ID" value="NZ_CABVIY010000003.1"/>
</dbReference>
<dbReference type="EMBL" id="CABVIY010000003">
    <property type="protein sequence ID" value="VVP85030.1"/>
    <property type="molecule type" value="Genomic_DNA"/>
</dbReference>
<protein>
    <submittedName>
        <fullName evidence="1">Uncharacterized protein</fullName>
    </submittedName>
</protein>
<evidence type="ECO:0000313" key="2">
    <source>
        <dbReference type="Proteomes" id="UP000326611"/>
    </source>
</evidence>
<accession>A0A5E7SGG7</accession>
<dbReference type="AlphaFoldDB" id="A0A5E7SGG7"/>
<evidence type="ECO:0000313" key="1">
    <source>
        <dbReference type="EMBL" id="VVP85030.1"/>
    </source>
</evidence>